<dbReference type="InterPro" id="IPR050888">
    <property type="entry name" value="ZnF_C2H2-type_TF"/>
</dbReference>
<dbReference type="AlphaFoldDB" id="A0AAV8WGR9"/>
<keyword evidence="4 7" id="KW-0863">Zinc-finger</keyword>
<dbReference type="Gene3D" id="3.30.160.60">
    <property type="entry name" value="Classic Zinc Finger"/>
    <property type="match status" value="2"/>
</dbReference>
<evidence type="ECO:0000256" key="6">
    <source>
        <dbReference type="ARBA" id="ARBA00023242"/>
    </source>
</evidence>
<keyword evidence="2" id="KW-0479">Metal-binding</keyword>
<dbReference type="EMBL" id="JANEYG010000002">
    <property type="protein sequence ID" value="KAJ8924941.1"/>
    <property type="molecule type" value="Genomic_DNA"/>
</dbReference>
<reference evidence="9 10" key="1">
    <citation type="journal article" date="2023" name="Insect Mol. Biol.">
        <title>Genome sequencing provides insights into the evolution of gene families encoding plant cell wall-degrading enzymes in longhorned beetles.</title>
        <authorList>
            <person name="Shin N.R."/>
            <person name="Okamura Y."/>
            <person name="Kirsch R."/>
            <person name="Pauchet Y."/>
        </authorList>
    </citation>
    <scope>NUCLEOTIDE SEQUENCE [LARGE SCALE GENOMIC DNA]</scope>
    <source>
        <strain evidence="9">EAD_L_NR</strain>
    </source>
</reference>
<keyword evidence="5" id="KW-0862">Zinc</keyword>
<dbReference type="GO" id="GO:0005634">
    <property type="term" value="C:nucleus"/>
    <property type="evidence" value="ECO:0007669"/>
    <property type="project" value="UniProtKB-SubCell"/>
</dbReference>
<feature type="domain" description="C2H2-type" evidence="8">
    <location>
        <begin position="41"/>
        <end position="68"/>
    </location>
</feature>
<feature type="domain" description="C2H2-type" evidence="8">
    <location>
        <begin position="124"/>
        <end position="151"/>
    </location>
</feature>
<gene>
    <name evidence="9" type="ORF">NQ315_001104</name>
</gene>
<protein>
    <recommendedName>
        <fullName evidence="8">C2H2-type domain-containing protein</fullName>
    </recommendedName>
</protein>
<evidence type="ECO:0000256" key="1">
    <source>
        <dbReference type="ARBA" id="ARBA00004123"/>
    </source>
</evidence>
<evidence type="ECO:0000256" key="7">
    <source>
        <dbReference type="PROSITE-ProRule" id="PRU00042"/>
    </source>
</evidence>
<evidence type="ECO:0000313" key="9">
    <source>
        <dbReference type="EMBL" id="KAJ8924941.1"/>
    </source>
</evidence>
<sequence length="579" mass="67055">MPTFECQVELCGYKAYQKVHLERHLHRIHNILTKKKGVSSYGCFKCGKKFKNKQSLTYHVNIDCGTSKSYKCVFCNYLSKRSFSIKKHCLRVHPTEDIRGRIFYIKLKDDNASEKRRWSTYSSNVCSTCGKRFKSKPTLSYHIKVDCMKKKSFKCVFCDFYNKRPYEIKKHCYIKHPDQDLTTGSNLWTGKKSVFPYGLENLLRSVPDGQIVLMKKQGLDNPSRQKLVKIVIDNLLSAPSNKFPSVLLGAAEEIVELFPGERMESYYIPYANNKQNKSHPKGKLYSRYINSKRALTIAKAENASEDKGSRKSKASTVTENEMVSYNALLEPTNRDLNETLNHWRNTFKIRMLKLLSFDSQLDYFRTFPCLSQPFGYKMLENDFYMKYPKAREVSIHKTWPAIALAVVDVLRGKQTQAPDLYSMNIGVATLSLRVLPWLFTPVCLRNRESKKAYKLARTEMAERFILHVANPEDLDARLEERKKKLLDFNVKLQPLIVVVGPLEHPQAHYVVLDRQSYSFNDILTTLDVTFKVFHAMNLPFPAESKAMWQTIDQLVYKVSAHFDPASSVVLTEIEQKLKK</sequence>
<dbReference type="PROSITE" id="PS50157">
    <property type="entry name" value="ZINC_FINGER_C2H2_2"/>
    <property type="match status" value="2"/>
</dbReference>
<evidence type="ECO:0000256" key="5">
    <source>
        <dbReference type="ARBA" id="ARBA00022833"/>
    </source>
</evidence>
<evidence type="ECO:0000313" key="10">
    <source>
        <dbReference type="Proteomes" id="UP001159042"/>
    </source>
</evidence>
<proteinExistence type="predicted"/>
<dbReference type="SMART" id="SM00355">
    <property type="entry name" value="ZnF_C2H2"/>
    <property type="match status" value="5"/>
</dbReference>
<dbReference type="GO" id="GO:0008270">
    <property type="term" value="F:zinc ion binding"/>
    <property type="evidence" value="ECO:0007669"/>
    <property type="project" value="UniProtKB-KW"/>
</dbReference>
<keyword evidence="10" id="KW-1185">Reference proteome</keyword>
<comment type="subcellular location">
    <subcellularLocation>
        <location evidence="1">Nucleus</location>
    </subcellularLocation>
</comment>
<keyword evidence="6" id="KW-0539">Nucleus</keyword>
<accession>A0AAV8WGR9</accession>
<dbReference type="PANTHER" id="PTHR24406">
    <property type="entry name" value="TRANSCRIPTIONAL REPRESSOR CTCFL-RELATED"/>
    <property type="match status" value="1"/>
</dbReference>
<comment type="caution">
    <text evidence="9">The sequence shown here is derived from an EMBL/GenBank/DDBJ whole genome shotgun (WGS) entry which is preliminary data.</text>
</comment>
<dbReference type="Proteomes" id="UP001159042">
    <property type="component" value="Unassembled WGS sequence"/>
</dbReference>
<organism evidence="9 10">
    <name type="scientific">Exocentrus adspersus</name>
    <dbReference type="NCBI Taxonomy" id="1586481"/>
    <lineage>
        <taxon>Eukaryota</taxon>
        <taxon>Metazoa</taxon>
        <taxon>Ecdysozoa</taxon>
        <taxon>Arthropoda</taxon>
        <taxon>Hexapoda</taxon>
        <taxon>Insecta</taxon>
        <taxon>Pterygota</taxon>
        <taxon>Neoptera</taxon>
        <taxon>Endopterygota</taxon>
        <taxon>Coleoptera</taxon>
        <taxon>Polyphaga</taxon>
        <taxon>Cucujiformia</taxon>
        <taxon>Chrysomeloidea</taxon>
        <taxon>Cerambycidae</taxon>
        <taxon>Lamiinae</taxon>
        <taxon>Acanthocinini</taxon>
        <taxon>Exocentrus</taxon>
    </lineage>
</organism>
<dbReference type="InterPro" id="IPR013087">
    <property type="entry name" value="Znf_C2H2_type"/>
</dbReference>
<evidence type="ECO:0000256" key="4">
    <source>
        <dbReference type="ARBA" id="ARBA00022771"/>
    </source>
</evidence>
<evidence type="ECO:0000256" key="3">
    <source>
        <dbReference type="ARBA" id="ARBA00022737"/>
    </source>
</evidence>
<name>A0AAV8WGR9_9CUCU</name>
<evidence type="ECO:0000256" key="2">
    <source>
        <dbReference type="ARBA" id="ARBA00022723"/>
    </source>
</evidence>
<evidence type="ECO:0000259" key="8">
    <source>
        <dbReference type="PROSITE" id="PS50157"/>
    </source>
</evidence>
<keyword evidence="3" id="KW-0677">Repeat</keyword>